<feature type="transmembrane region" description="Helical" evidence="7">
    <location>
        <begin position="332"/>
        <end position="354"/>
    </location>
</feature>
<proteinExistence type="inferred from homology"/>
<evidence type="ECO:0000256" key="5">
    <source>
        <dbReference type="ARBA" id="ARBA00023136"/>
    </source>
</evidence>
<evidence type="ECO:0000313" key="9">
    <source>
        <dbReference type="EMBL" id="KAK4758336.1"/>
    </source>
</evidence>
<dbReference type="FunFam" id="1.20.1250.20:FF:000520">
    <property type="entry name" value="Major facilitator superfamily protein"/>
    <property type="match status" value="1"/>
</dbReference>
<feature type="transmembrane region" description="Helical" evidence="7">
    <location>
        <begin position="167"/>
        <end position="190"/>
    </location>
</feature>
<feature type="transmembrane region" description="Helical" evidence="7">
    <location>
        <begin position="107"/>
        <end position="126"/>
    </location>
</feature>
<keyword evidence="4 7" id="KW-1133">Transmembrane helix</keyword>
<keyword evidence="10" id="KW-1185">Reference proteome</keyword>
<feature type="domain" description="Major facilitator superfamily (MFS) profile" evidence="8">
    <location>
        <begin position="43"/>
        <end position="478"/>
    </location>
</feature>
<accession>A0AAN7K239</accession>
<comment type="caution">
    <text evidence="9">The sequence shown here is derived from an EMBL/GenBank/DDBJ whole genome shotgun (WGS) entry which is preliminary data.</text>
</comment>
<dbReference type="EMBL" id="JAXIOK010000012">
    <property type="protein sequence ID" value="KAK4758336.1"/>
    <property type="molecule type" value="Genomic_DNA"/>
</dbReference>
<feature type="transmembrane region" description="Helical" evidence="7">
    <location>
        <begin position="361"/>
        <end position="379"/>
    </location>
</feature>
<dbReference type="InterPro" id="IPR011701">
    <property type="entry name" value="MFS"/>
</dbReference>
<evidence type="ECO:0000256" key="1">
    <source>
        <dbReference type="ARBA" id="ARBA00004141"/>
    </source>
</evidence>
<feature type="transmembrane region" description="Helical" evidence="7">
    <location>
        <begin position="454"/>
        <end position="473"/>
    </location>
</feature>
<dbReference type="Gene3D" id="1.20.1250.20">
    <property type="entry name" value="MFS general substrate transporter like domains"/>
    <property type="match status" value="1"/>
</dbReference>
<keyword evidence="5 7" id="KW-0472">Membrane</keyword>
<dbReference type="CDD" id="cd17328">
    <property type="entry name" value="MFS_spinster_like"/>
    <property type="match status" value="1"/>
</dbReference>
<comment type="similarity">
    <text evidence="6">Belongs to the major facilitator superfamily. Spinster (TC 2.A.1.49) family.</text>
</comment>
<evidence type="ECO:0000256" key="6">
    <source>
        <dbReference type="ARBA" id="ARBA00024338"/>
    </source>
</evidence>
<evidence type="ECO:0000256" key="7">
    <source>
        <dbReference type="SAM" id="Phobius"/>
    </source>
</evidence>
<feature type="transmembrane region" description="Helical" evidence="7">
    <location>
        <begin position="138"/>
        <end position="155"/>
    </location>
</feature>
<dbReference type="AlphaFoldDB" id="A0AAN7K239"/>
<sequence>MDASPGILPRRHRQPSDALPDAFSALLDETVADPAKMKPEKLTLILVNIAGIMERADESLLPGVYKEVGAALHTDPTGLGSLTLFRSAVQSLCYPVAVYLAARHNRVHVIAMGAFLWAGATFLVALSSTFTQVAISRALNGIGLAIVTPAIQSLVADSTDDNNRGSAFGWLQLTGNLGSIIGGLFSVMIAPFTFMGVPGWRVSFHLVGFISIMVGILVRLFANDPHYSNTGAKTRIQEESNKSFLSEVKGLVKEAKSVVKVPSFQIIVAQGVTGLFPWSALSFAPMWLELMGFSHNKTAFLTALFVVSSSLGGLFGGKMGDFLSVRFPNSGRIILAQISSASAVPLAAILLLGLPNDPPSAAIHGLTLVIMGLCISWNAPATNNPIFAEIVPEKSRTSVYALDRSFESVLSSFAPPVVGILAQHVYGYKQVPQGSSTSQEIKTDRENASSLARALYTAIGIPMTVCCLIYSFLYHTYPRDRERAGMEVLIESEMQQLQLEGVSGPEEILLEDRSMIQVEDPEKELLAEEIDDTDEKAFLYRQLTFANLGE</sequence>
<dbReference type="Pfam" id="PF07690">
    <property type="entry name" value="MFS_1"/>
    <property type="match status" value="1"/>
</dbReference>
<reference evidence="9 10" key="1">
    <citation type="journal article" date="2023" name="Hortic Res">
        <title>Pangenome of water caltrop reveals structural variations and asymmetric subgenome divergence after allopolyploidization.</title>
        <authorList>
            <person name="Zhang X."/>
            <person name="Chen Y."/>
            <person name="Wang L."/>
            <person name="Yuan Y."/>
            <person name="Fang M."/>
            <person name="Shi L."/>
            <person name="Lu R."/>
            <person name="Comes H.P."/>
            <person name="Ma Y."/>
            <person name="Chen Y."/>
            <person name="Huang G."/>
            <person name="Zhou Y."/>
            <person name="Zheng Z."/>
            <person name="Qiu Y."/>
        </authorList>
    </citation>
    <scope>NUCLEOTIDE SEQUENCE [LARGE SCALE GENOMIC DNA]</scope>
    <source>
        <tissue evidence="9">Roots</tissue>
    </source>
</reference>
<evidence type="ECO:0000256" key="4">
    <source>
        <dbReference type="ARBA" id="ARBA00022989"/>
    </source>
</evidence>
<protein>
    <recommendedName>
        <fullName evidence="8">Major facilitator superfamily (MFS) profile domain-containing protein</fullName>
    </recommendedName>
</protein>
<dbReference type="GO" id="GO:0016020">
    <property type="term" value="C:membrane"/>
    <property type="evidence" value="ECO:0007669"/>
    <property type="project" value="UniProtKB-SubCell"/>
</dbReference>
<evidence type="ECO:0000256" key="2">
    <source>
        <dbReference type="ARBA" id="ARBA00022448"/>
    </source>
</evidence>
<evidence type="ECO:0000259" key="8">
    <source>
        <dbReference type="PROSITE" id="PS50850"/>
    </source>
</evidence>
<organism evidence="9 10">
    <name type="scientific">Trapa incisa</name>
    <dbReference type="NCBI Taxonomy" id="236973"/>
    <lineage>
        <taxon>Eukaryota</taxon>
        <taxon>Viridiplantae</taxon>
        <taxon>Streptophyta</taxon>
        <taxon>Embryophyta</taxon>
        <taxon>Tracheophyta</taxon>
        <taxon>Spermatophyta</taxon>
        <taxon>Magnoliopsida</taxon>
        <taxon>eudicotyledons</taxon>
        <taxon>Gunneridae</taxon>
        <taxon>Pentapetalae</taxon>
        <taxon>rosids</taxon>
        <taxon>malvids</taxon>
        <taxon>Myrtales</taxon>
        <taxon>Lythraceae</taxon>
        <taxon>Trapa</taxon>
    </lineage>
</organism>
<evidence type="ECO:0000256" key="3">
    <source>
        <dbReference type="ARBA" id="ARBA00022692"/>
    </source>
</evidence>
<dbReference type="GO" id="GO:0022857">
    <property type="term" value="F:transmembrane transporter activity"/>
    <property type="evidence" value="ECO:0007669"/>
    <property type="project" value="InterPro"/>
</dbReference>
<gene>
    <name evidence="9" type="ORF">SAY87_019637</name>
</gene>
<comment type="subcellular location">
    <subcellularLocation>
        <location evidence="1">Membrane</location>
        <topology evidence="1">Multi-pass membrane protein</topology>
    </subcellularLocation>
</comment>
<dbReference type="InterPro" id="IPR020846">
    <property type="entry name" value="MFS_dom"/>
</dbReference>
<keyword evidence="3 7" id="KW-0812">Transmembrane</keyword>
<feature type="transmembrane region" description="Helical" evidence="7">
    <location>
        <begin position="202"/>
        <end position="222"/>
    </location>
</feature>
<feature type="transmembrane region" description="Helical" evidence="7">
    <location>
        <begin position="266"/>
        <end position="288"/>
    </location>
</feature>
<dbReference type="PROSITE" id="PS50850">
    <property type="entry name" value="MFS"/>
    <property type="match status" value="1"/>
</dbReference>
<dbReference type="InterPro" id="IPR044770">
    <property type="entry name" value="MFS_spinster-like"/>
</dbReference>
<dbReference type="Proteomes" id="UP001345219">
    <property type="component" value="Chromosome 15"/>
</dbReference>
<dbReference type="InterPro" id="IPR036259">
    <property type="entry name" value="MFS_trans_sf"/>
</dbReference>
<evidence type="ECO:0000313" key="10">
    <source>
        <dbReference type="Proteomes" id="UP001345219"/>
    </source>
</evidence>
<name>A0AAN7K239_9MYRT</name>
<keyword evidence="2" id="KW-0813">Transport</keyword>
<dbReference type="SUPFAM" id="SSF103473">
    <property type="entry name" value="MFS general substrate transporter"/>
    <property type="match status" value="1"/>
</dbReference>
<dbReference type="PANTHER" id="PTHR23505">
    <property type="entry name" value="SPINSTER"/>
    <property type="match status" value="1"/>
</dbReference>
<dbReference type="PANTHER" id="PTHR23505:SF72">
    <property type="entry name" value="MAJOR FACILITATOR SUPERFAMILY (MFS) PROFILE DOMAIN-CONTAINING PROTEIN"/>
    <property type="match status" value="1"/>
</dbReference>
<feature type="transmembrane region" description="Helical" evidence="7">
    <location>
        <begin position="300"/>
        <end position="320"/>
    </location>
</feature>